<gene>
    <name evidence="1" type="ORF">NLG97_g6918</name>
</gene>
<evidence type="ECO:0000313" key="1">
    <source>
        <dbReference type="EMBL" id="KAJ3484981.1"/>
    </source>
</evidence>
<reference evidence="1" key="1">
    <citation type="submission" date="2022-07" db="EMBL/GenBank/DDBJ databases">
        <title>Genome Sequence of Lecanicillium saksenae.</title>
        <authorList>
            <person name="Buettner E."/>
        </authorList>
    </citation>
    <scope>NUCLEOTIDE SEQUENCE</scope>
    <source>
        <strain evidence="1">VT-O1</strain>
    </source>
</reference>
<proteinExistence type="predicted"/>
<dbReference type="EMBL" id="JANAKD010000987">
    <property type="protein sequence ID" value="KAJ3484981.1"/>
    <property type="molecule type" value="Genomic_DNA"/>
</dbReference>
<name>A0ACC1QPZ2_9HYPO</name>
<keyword evidence="2" id="KW-1185">Reference proteome</keyword>
<organism evidence="1 2">
    <name type="scientific">Lecanicillium saksenae</name>
    <dbReference type="NCBI Taxonomy" id="468837"/>
    <lineage>
        <taxon>Eukaryota</taxon>
        <taxon>Fungi</taxon>
        <taxon>Dikarya</taxon>
        <taxon>Ascomycota</taxon>
        <taxon>Pezizomycotina</taxon>
        <taxon>Sordariomycetes</taxon>
        <taxon>Hypocreomycetidae</taxon>
        <taxon>Hypocreales</taxon>
        <taxon>Cordycipitaceae</taxon>
        <taxon>Lecanicillium</taxon>
    </lineage>
</organism>
<dbReference type="Proteomes" id="UP001148737">
    <property type="component" value="Unassembled WGS sequence"/>
</dbReference>
<protein>
    <submittedName>
        <fullName evidence="1">Uncharacterized protein</fullName>
    </submittedName>
</protein>
<evidence type="ECO:0000313" key="2">
    <source>
        <dbReference type="Proteomes" id="UP001148737"/>
    </source>
</evidence>
<comment type="caution">
    <text evidence="1">The sequence shown here is derived from an EMBL/GenBank/DDBJ whole genome shotgun (WGS) entry which is preliminary data.</text>
</comment>
<sequence>MARSTEYSKLAQTYGIPDEYFPLNKQQILQTLRIIQETHHQAKIYEDSARHGFLDGSFHIPVDFGSISGLSMQDANASCNRTAPIFVLRDNSYPDDGPWHILPNFHLLRDNISTDTPAKNLEALLVLMHVYIYGRWMRPYESIIDRNQFLTKVHVPVAMSLHPVCSLDMVDLVRKMSTNLIARIKHTKPQRVSYEEEDACEIFYHLQPLFEAVAIALKSVNFDPKTPDVAALPVLIVRTGVEHLSAPITFDSTPMSERLNDCSDSTGTLVAVETRLETAITFLIELEQREAQASPPFPDPALVTRDMARAEVRNRFAHIVSTLG</sequence>
<accession>A0ACC1QPZ2</accession>